<reference evidence="1 2" key="1">
    <citation type="submission" date="2016-06" db="EMBL/GenBank/DDBJ databases">
        <title>The Draft Genome Sequence and Annotation of the Desert Woodrat Neotoma lepida.</title>
        <authorList>
            <person name="Campbell M."/>
            <person name="Oakeson K.F."/>
            <person name="Yandell M."/>
            <person name="Halpert J.R."/>
            <person name="Dearing D."/>
        </authorList>
    </citation>
    <scope>NUCLEOTIDE SEQUENCE [LARGE SCALE GENOMIC DNA]</scope>
    <source>
        <strain evidence="1">417</strain>
        <tissue evidence="1">Liver</tissue>
    </source>
</reference>
<feature type="non-terminal residue" evidence="1">
    <location>
        <position position="65"/>
    </location>
</feature>
<dbReference type="GO" id="GO:0046085">
    <property type="term" value="P:adenosine metabolic process"/>
    <property type="evidence" value="ECO:0007669"/>
    <property type="project" value="TreeGrafter"/>
</dbReference>
<dbReference type="STRING" id="56216.A0A1A6FZW7"/>
<dbReference type="GO" id="GO:0000166">
    <property type="term" value="F:nucleotide binding"/>
    <property type="evidence" value="ECO:0007669"/>
    <property type="project" value="InterPro"/>
</dbReference>
<evidence type="ECO:0008006" key="3">
    <source>
        <dbReference type="Google" id="ProtNLM"/>
    </source>
</evidence>
<organism evidence="1 2">
    <name type="scientific">Neotoma lepida</name>
    <name type="common">Desert woodrat</name>
    <dbReference type="NCBI Taxonomy" id="56216"/>
    <lineage>
        <taxon>Eukaryota</taxon>
        <taxon>Metazoa</taxon>
        <taxon>Chordata</taxon>
        <taxon>Craniata</taxon>
        <taxon>Vertebrata</taxon>
        <taxon>Euteleostomi</taxon>
        <taxon>Mammalia</taxon>
        <taxon>Eutheria</taxon>
        <taxon>Euarchontoglires</taxon>
        <taxon>Glires</taxon>
        <taxon>Rodentia</taxon>
        <taxon>Myomorpha</taxon>
        <taxon>Muroidea</taxon>
        <taxon>Cricetidae</taxon>
        <taxon>Neotominae</taxon>
        <taxon>Neotoma</taxon>
    </lineage>
</organism>
<evidence type="ECO:0000313" key="2">
    <source>
        <dbReference type="Proteomes" id="UP000092124"/>
    </source>
</evidence>
<dbReference type="InterPro" id="IPR010394">
    <property type="entry name" value="5-nucleotidase"/>
</dbReference>
<protein>
    <recommendedName>
        <fullName evidence="3">5'-nucleotidase</fullName>
    </recommendedName>
</protein>
<dbReference type="Proteomes" id="UP000092124">
    <property type="component" value="Unassembled WGS sequence"/>
</dbReference>
<name>A0A1A6FZW7_NEOLE</name>
<gene>
    <name evidence="1" type="ORF">A6R68_10178</name>
</gene>
<dbReference type="OrthoDB" id="9994138at2759"/>
<sequence>MMSGIASATMFAGAKDMAYCDTQLRVAFDGDAVLFSDESEHIAKDHGLDKFFQHETLFENKPLAQ</sequence>
<dbReference type="GO" id="GO:0009117">
    <property type="term" value="P:nucleotide metabolic process"/>
    <property type="evidence" value="ECO:0007669"/>
    <property type="project" value="InterPro"/>
</dbReference>
<dbReference type="Pfam" id="PF06189">
    <property type="entry name" value="5-nucleotidase"/>
    <property type="match status" value="1"/>
</dbReference>
<dbReference type="GO" id="GO:0008253">
    <property type="term" value="F:5'-nucleotidase activity"/>
    <property type="evidence" value="ECO:0007669"/>
    <property type="project" value="InterPro"/>
</dbReference>
<comment type="caution">
    <text evidence="1">The sequence shown here is derived from an EMBL/GenBank/DDBJ whole genome shotgun (WGS) entry which is preliminary data.</text>
</comment>
<dbReference type="PANTHER" id="PTHR31367:SF0">
    <property type="entry name" value="CYTOSOLIC 5'-NUCLEOTIDASE 1B"/>
    <property type="match status" value="1"/>
</dbReference>
<accession>A0A1A6FZW7</accession>
<dbReference type="GO" id="GO:0005829">
    <property type="term" value="C:cytosol"/>
    <property type="evidence" value="ECO:0007669"/>
    <property type="project" value="TreeGrafter"/>
</dbReference>
<dbReference type="AlphaFoldDB" id="A0A1A6FZW7"/>
<dbReference type="EMBL" id="LZPO01112299">
    <property type="protein sequence ID" value="OBS58697.1"/>
    <property type="molecule type" value="Genomic_DNA"/>
</dbReference>
<evidence type="ECO:0000313" key="1">
    <source>
        <dbReference type="EMBL" id="OBS58697.1"/>
    </source>
</evidence>
<keyword evidence="2" id="KW-1185">Reference proteome</keyword>
<proteinExistence type="predicted"/>
<dbReference type="PANTHER" id="PTHR31367">
    <property type="entry name" value="CYTOSOLIC 5'-NUCLEOTIDASE 1 FAMILY MEMBER"/>
    <property type="match status" value="1"/>
</dbReference>
<dbReference type="GO" id="GO:0000287">
    <property type="term" value="F:magnesium ion binding"/>
    <property type="evidence" value="ECO:0007669"/>
    <property type="project" value="InterPro"/>
</dbReference>